<dbReference type="EMBL" id="QEKH01000014">
    <property type="protein sequence ID" value="PVY41461.1"/>
    <property type="molecule type" value="Genomic_DNA"/>
</dbReference>
<evidence type="ECO:0000256" key="6">
    <source>
        <dbReference type="PIRSR" id="PIRSR028757-1"/>
    </source>
</evidence>
<evidence type="ECO:0000313" key="10">
    <source>
        <dbReference type="Proteomes" id="UP000245959"/>
    </source>
</evidence>
<evidence type="ECO:0000313" key="9">
    <source>
        <dbReference type="EMBL" id="PVY41461.1"/>
    </source>
</evidence>
<dbReference type="GO" id="GO:0006508">
    <property type="term" value="P:proteolysis"/>
    <property type="evidence" value="ECO:0007669"/>
    <property type="project" value="UniProtKB-KW"/>
</dbReference>
<dbReference type="InterPro" id="IPR027461">
    <property type="entry name" value="Carboxypeptidase_A_C_sf"/>
</dbReference>
<evidence type="ECO:0000259" key="8">
    <source>
        <dbReference type="Pfam" id="PF17676"/>
    </source>
</evidence>
<evidence type="ECO:0000259" key="7">
    <source>
        <dbReference type="Pfam" id="PF02016"/>
    </source>
</evidence>
<reference evidence="9 10" key="1">
    <citation type="submission" date="2018-04" db="EMBL/GenBank/DDBJ databases">
        <title>Genomic Encyclopedia of Type Strains, Phase IV (KMG-IV): sequencing the most valuable type-strain genomes for metagenomic binning, comparative biology and taxonomic classification.</title>
        <authorList>
            <person name="Goeker M."/>
        </authorList>
    </citation>
    <scope>NUCLEOTIDE SEQUENCE [LARGE SCALE GENOMIC DNA]</scope>
    <source>
        <strain evidence="9 10">DSM 14823</strain>
    </source>
</reference>
<dbReference type="InterPro" id="IPR040921">
    <property type="entry name" value="Peptidase_S66C"/>
</dbReference>
<dbReference type="GO" id="GO:0004180">
    <property type="term" value="F:carboxypeptidase activity"/>
    <property type="evidence" value="ECO:0007669"/>
    <property type="project" value="UniProtKB-KW"/>
</dbReference>
<keyword evidence="10" id="KW-1185">Reference proteome</keyword>
<dbReference type="PIRSF" id="PIRSF028757">
    <property type="entry name" value="LD-carboxypeptidase"/>
    <property type="match status" value="1"/>
</dbReference>
<dbReference type="Pfam" id="PF17676">
    <property type="entry name" value="Peptidase_S66C"/>
    <property type="match status" value="1"/>
</dbReference>
<dbReference type="GeneID" id="78295427"/>
<dbReference type="RefSeq" id="WP_116884117.1">
    <property type="nucleotide sequence ID" value="NZ_CABMMC010000160.1"/>
</dbReference>
<feature type="active site" description="Nucleophile" evidence="6">
    <location>
        <position position="109"/>
    </location>
</feature>
<dbReference type="SUPFAM" id="SSF141986">
    <property type="entry name" value="LD-carboxypeptidase A C-terminal domain-like"/>
    <property type="match status" value="1"/>
</dbReference>
<sequence length="296" mass="32146">MLIPETFRRIGVFAPAGKLAPELFQSGAELLEAEGKSVRVAPHVRQEYPVRYLAASAESRAEELTRLWLDPETDLLLAARGGFGCAHLLPLLDWKQLATRPELPLVGYSDVTVLHYAMLKTGAGTPVIGPMLGKLAQAADDPYTAGHFRKALLKTPREVEAPPEFGPVHILKPGNAQGLPLPGNLAVAATLAGTGFLPDPAGKILFFEDLNEPVYKLDRYLTQLEQAGFLRNAAGIVFGQFSDCAPPEELERLFGEVAARFGGPVRMNFPFGHVFPFASLNCRQLVALESDRICCC</sequence>
<dbReference type="GO" id="GO:0008236">
    <property type="term" value="F:serine-type peptidase activity"/>
    <property type="evidence" value="ECO:0007669"/>
    <property type="project" value="UniProtKB-KW"/>
</dbReference>
<dbReference type="CDD" id="cd07025">
    <property type="entry name" value="Peptidase_S66"/>
    <property type="match status" value="1"/>
</dbReference>
<keyword evidence="5" id="KW-0720">Serine protease</keyword>
<evidence type="ECO:0000256" key="4">
    <source>
        <dbReference type="ARBA" id="ARBA00022801"/>
    </source>
</evidence>
<keyword evidence="2 9" id="KW-0121">Carboxypeptidase</keyword>
<feature type="domain" description="LD-carboxypeptidase C-terminal" evidence="8">
    <location>
        <begin position="178"/>
        <end position="280"/>
    </location>
</feature>
<dbReference type="Gene3D" id="3.40.50.10740">
    <property type="entry name" value="Class I glutamine amidotransferase-like"/>
    <property type="match status" value="1"/>
</dbReference>
<keyword evidence="3" id="KW-0645">Protease</keyword>
<proteinExistence type="inferred from homology"/>
<dbReference type="InterPro" id="IPR040449">
    <property type="entry name" value="Peptidase_S66_N"/>
</dbReference>
<feature type="active site" description="Charge relay system" evidence="6">
    <location>
        <position position="208"/>
    </location>
</feature>
<protein>
    <submittedName>
        <fullName evidence="9">Muramoyltetrapeptide carboxypeptidase</fullName>
    </submittedName>
</protein>
<accession>A0A2U1AYP2</accession>
<feature type="active site" description="Charge relay system" evidence="6">
    <location>
        <position position="273"/>
    </location>
</feature>
<dbReference type="PANTHER" id="PTHR30237">
    <property type="entry name" value="MURAMOYLTETRAPEPTIDE CARBOXYPEPTIDASE"/>
    <property type="match status" value="1"/>
</dbReference>
<dbReference type="InterPro" id="IPR027478">
    <property type="entry name" value="LdcA_N"/>
</dbReference>
<evidence type="ECO:0000256" key="5">
    <source>
        <dbReference type="ARBA" id="ARBA00022825"/>
    </source>
</evidence>
<comment type="caution">
    <text evidence="9">The sequence shown here is derived from an EMBL/GenBank/DDBJ whole genome shotgun (WGS) entry which is preliminary data.</text>
</comment>
<feature type="domain" description="LD-carboxypeptidase N-terminal" evidence="7">
    <location>
        <begin position="10"/>
        <end position="122"/>
    </location>
</feature>
<evidence type="ECO:0000256" key="1">
    <source>
        <dbReference type="ARBA" id="ARBA00010233"/>
    </source>
</evidence>
<keyword evidence="4" id="KW-0378">Hydrolase</keyword>
<dbReference type="AlphaFoldDB" id="A0A2U1AYP2"/>
<dbReference type="Proteomes" id="UP000245959">
    <property type="component" value="Unassembled WGS sequence"/>
</dbReference>
<dbReference type="SUPFAM" id="SSF52317">
    <property type="entry name" value="Class I glutamine amidotransferase-like"/>
    <property type="match status" value="1"/>
</dbReference>
<dbReference type="InterPro" id="IPR029062">
    <property type="entry name" value="Class_I_gatase-like"/>
</dbReference>
<dbReference type="OrthoDB" id="9807329at2"/>
<dbReference type="Gene3D" id="3.50.30.60">
    <property type="entry name" value="LD-carboxypeptidase A C-terminal domain-like"/>
    <property type="match status" value="1"/>
</dbReference>
<dbReference type="Pfam" id="PF02016">
    <property type="entry name" value="Peptidase_S66"/>
    <property type="match status" value="1"/>
</dbReference>
<dbReference type="InterPro" id="IPR003507">
    <property type="entry name" value="S66_fam"/>
</dbReference>
<organism evidence="9 10">
    <name type="scientific">Victivallis vadensis</name>
    <dbReference type="NCBI Taxonomy" id="172901"/>
    <lineage>
        <taxon>Bacteria</taxon>
        <taxon>Pseudomonadati</taxon>
        <taxon>Lentisphaerota</taxon>
        <taxon>Lentisphaeria</taxon>
        <taxon>Victivallales</taxon>
        <taxon>Victivallaceae</taxon>
        <taxon>Victivallis</taxon>
    </lineage>
</organism>
<dbReference type="PANTHER" id="PTHR30237:SF2">
    <property type="entry name" value="MUREIN TETRAPEPTIDE CARBOXYPEPTIDASE"/>
    <property type="match status" value="1"/>
</dbReference>
<evidence type="ECO:0000256" key="3">
    <source>
        <dbReference type="ARBA" id="ARBA00022670"/>
    </source>
</evidence>
<evidence type="ECO:0000256" key="2">
    <source>
        <dbReference type="ARBA" id="ARBA00022645"/>
    </source>
</evidence>
<name>A0A2U1AYP2_9BACT</name>
<comment type="similarity">
    <text evidence="1">Belongs to the peptidase S66 family.</text>
</comment>
<gene>
    <name evidence="9" type="ORF">C8D82_11475</name>
</gene>